<evidence type="ECO:0000256" key="4">
    <source>
        <dbReference type="ARBA" id="ARBA00022454"/>
    </source>
</evidence>
<feature type="domain" description="Core Histone H2A/H2B/H3" evidence="9">
    <location>
        <begin position="202"/>
        <end position="289"/>
    </location>
</feature>
<keyword evidence="11" id="KW-1185">Reference proteome</keyword>
<dbReference type="OrthoDB" id="420022at2759"/>
<dbReference type="GO" id="GO:0000786">
    <property type="term" value="C:nucleosome"/>
    <property type="evidence" value="ECO:0007669"/>
    <property type="project" value="UniProtKB-KW"/>
</dbReference>
<dbReference type="Proteomes" id="UP000728032">
    <property type="component" value="Unassembled WGS sequence"/>
</dbReference>
<dbReference type="GO" id="GO:0005634">
    <property type="term" value="C:nucleus"/>
    <property type="evidence" value="ECO:0007669"/>
    <property type="project" value="UniProtKB-SubCell"/>
</dbReference>
<dbReference type="SMART" id="SM00428">
    <property type="entry name" value="H3"/>
    <property type="match status" value="1"/>
</dbReference>
<dbReference type="GO" id="GO:0046982">
    <property type="term" value="F:protein heterodimerization activity"/>
    <property type="evidence" value="ECO:0007669"/>
    <property type="project" value="InterPro"/>
</dbReference>
<evidence type="ECO:0000259" key="9">
    <source>
        <dbReference type="Pfam" id="PF00125"/>
    </source>
</evidence>
<keyword evidence="6" id="KW-0539">Nucleus</keyword>
<keyword evidence="4" id="KW-0158">Chromosome</keyword>
<dbReference type="GO" id="GO:0030527">
    <property type="term" value="F:structural constituent of chromatin"/>
    <property type="evidence" value="ECO:0007669"/>
    <property type="project" value="InterPro"/>
</dbReference>
<keyword evidence="7" id="KW-0544">Nucleosome core</keyword>
<evidence type="ECO:0000256" key="6">
    <source>
        <dbReference type="ARBA" id="ARBA00023242"/>
    </source>
</evidence>
<dbReference type="PRINTS" id="PR00622">
    <property type="entry name" value="HISTONEH3"/>
</dbReference>
<comment type="similarity">
    <text evidence="3">Belongs to the histone H3 family.</text>
</comment>
<dbReference type="FunFam" id="1.10.20.10:FF:000085">
    <property type="entry name" value="Histone H3.2"/>
    <property type="match status" value="1"/>
</dbReference>
<accession>A0A7R9M3C7</accession>
<dbReference type="InterPro" id="IPR009072">
    <property type="entry name" value="Histone-fold"/>
</dbReference>
<evidence type="ECO:0000313" key="11">
    <source>
        <dbReference type="Proteomes" id="UP000728032"/>
    </source>
</evidence>
<evidence type="ECO:0000256" key="1">
    <source>
        <dbReference type="ARBA" id="ARBA00004123"/>
    </source>
</evidence>
<evidence type="ECO:0000313" key="10">
    <source>
        <dbReference type="EMBL" id="CAD7652807.1"/>
    </source>
</evidence>
<name>A0A7R9M3C7_9ACAR</name>
<dbReference type="InterPro" id="IPR000164">
    <property type="entry name" value="Histone_H3/CENP-A"/>
</dbReference>
<dbReference type="Gene3D" id="1.10.20.10">
    <property type="entry name" value="Histone, subunit A"/>
    <property type="match status" value="1"/>
</dbReference>
<gene>
    <name evidence="10" type="ORF">ONB1V03_LOCUS9466</name>
</gene>
<evidence type="ECO:0000256" key="7">
    <source>
        <dbReference type="ARBA" id="ARBA00023269"/>
    </source>
</evidence>
<feature type="region of interest" description="Disordered" evidence="8">
    <location>
        <begin position="113"/>
        <end position="197"/>
    </location>
</feature>
<evidence type="ECO:0000256" key="8">
    <source>
        <dbReference type="SAM" id="MobiDB-lite"/>
    </source>
</evidence>
<evidence type="ECO:0000256" key="3">
    <source>
        <dbReference type="ARBA" id="ARBA00010343"/>
    </source>
</evidence>
<dbReference type="GO" id="GO:0003677">
    <property type="term" value="F:DNA binding"/>
    <property type="evidence" value="ECO:0007669"/>
    <property type="project" value="UniProtKB-KW"/>
</dbReference>
<dbReference type="InterPro" id="IPR007125">
    <property type="entry name" value="H2A/H2B/H3"/>
</dbReference>
<dbReference type="AlphaFoldDB" id="A0A7R9M3C7"/>
<dbReference type="CDD" id="cd22911">
    <property type="entry name" value="HFD_H3"/>
    <property type="match status" value="1"/>
</dbReference>
<dbReference type="SUPFAM" id="SSF47113">
    <property type="entry name" value="Histone-fold"/>
    <property type="match status" value="1"/>
</dbReference>
<dbReference type="PANTHER" id="PTHR11426">
    <property type="entry name" value="HISTONE H3"/>
    <property type="match status" value="1"/>
</dbReference>
<keyword evidence="5" id="KW-0238">DNA-binding</keyword>
<organism evidence="10">
    <name type="scientific">Oppiella nova</name>
    <dbReference type="NCBI Taxonomy" id="334625"/>
    <lineage>
        <taxon>Eukaryota</taxon>
        <taxon>Metazoa</taxon>
        <taxon>Ecdysozoa</taxon>
        <taxon>Arthropoda</taxon>
        <taxon>Chelicerata</taxon>
        <taxon>Arachnida</taxon>
        <taxon>Acari</taxon>
        <taxon>Acariformes</taxon>
        <taxon>Sarcoptiformes</taxon>
        <taxon>Oribatida</taxon>
        <taxon>Brachypylina</taxon>
        <taxon>Oppioidea</taxon>
        <taxon>Oppiidae</taxon>
        <taxon>Oppiella</taxon>
    </lineage>
</organism>
<dbReference type="Pfam" id="PF00125">
    <property type="entry name" value="Histone"/>
    <property type="match status" value="1"/>
</dbReference>
<sequence length="299" mass="33065">MSQPFGDSEDELGGYVDVPLDDHIAQQTQTSVSGVRSDANHGVSTTIIEQILNDPQMDEPLVDSDDEEDPQPVKALGSQCATTGGCGGFTSAETDPFPVRNSQQMVERLVITLSPNGQSGSCRRKNSVPQKTVPKTKSAEKEEPKNQQPRARKSTTGRLQVGIKSRQRLQVATKSTKRCSPPAMTPKPPANGPNLNGHRYRPGAAALRDIRLYQKNTDLLIKKLPFQRLVRQLSTDFMDGFRYQSTALLALQEAAEAYLTRLFDDTNLCALHAKRVTIMPKDMQLARRLRGEQAIRPEQ</sequence>
<proteinExistence type="inferred from homology"/>
<dbReference type="EMBL" id="CAJPVJ010005950">
    <property type="protein sequence ID" value="CAG2169994.1"/>
    <property type="molecule type" value="Genomic_DNA"/>
</dbReference>
<protein>
    <recommendedName>
        <fullName evidence="9">Core Histone H2A/H2B/H3 domain-containing protein</fullName>
    </recommendedName>
</protein>
<dbReference type="EMBL" id="OC920775">
    <property type="protein sequence ID" value="CAD7652807.1"/>
    <property type="molecule type" value="Genomic_DNA"/>
</dbReference>
<comment type="subcellular location">
    <subcellularLocation>
        <location evidence="2">Chromosome</location>
    </subcellularLocation>
    <subcellularLocation>
        <location evidence="1">Nucleus</location>
    </subcellularLocation>
</comment>
<feature type="region of interest" description="Disordered" evidence="8">
    <location>
        <begin position="52"/>
        <end position="76"/>
    </location>
</feature>
<reference evidence="10" key="1">
    <citation type="submission" date="2020-11" db="EMBL/GenBank/DDBJ databases">
        <authorList>
            <person name="Tran Van P."/>
        </authorList>
    </citation>
    <scope>NUCLEOTIDE SEQUENCE</scope>
</reference>
<evidence type="ECO:0000256" key="2">
    <source>
        <dbReference type="ARBA" id="ARBA00004286"/>
    </source>
</evidence>
<evidence type="ECO:0000256" key="5">
    <source>
        <dbReference type="ARBA" id="ARBA00023125"/>
    </source>
</evidence>
<feature type="compositionally biased region" description="Polar residues" evidence="8">
    <location>
        <begin position="113"/>
        <end position="135"/>
    </location>
</feature>
<feature type="compositionally biased region" description="Acidic residues" evidence="8">
    <location>
        <begin position="56"/>
        <end position="70"/>
    </location>
</feature>